<dbReference type="Proteomes" id="UP000274756">
    <property type="component" value="Unassembled WGS sequence"/>
</dbReference>
<comment type="similarity">
    <text evidence="3">Belongs to the PIGC family.</text>
</comment>
<dbReference type="EMBL" id="UYYG01000038">
    <property type="protein sequence ID" value="VDN51955.1"/>
    <property type="molecule type" value="Genomic_DNA"/>
</dbReference>
<protein>
    <submittedName>
        <fullName evidence="12">GPI ethanolamine phosphate transferase 1</fullName>
    </submittedName>
</protein>
<keyword evidence="6 8" id="KW-1133">Transmembrane helix</keyword>
<evidence type="ECO:0000256" key="3">
    <source>
        <dbReference type="ARBA" id="ARBA00008321"/>
    </source>
</evidence>
<reference evidence="9 11" key="2">
    <citation type="submission" date="2018-11" db="EMBL/GenBank/DDBJ databases">
        <authorList>
            <consortium name="Pathogen Informatics"/>
        </authorList>
    </citation>
    <scope>NUCLEOTIDE SEQUENCE [LARGE SCALE GENOMIC DNA]</scope>
</reference>
<dbReference type="PANTHER" id="PTHR12982:SF0">
    <property type="entry name" value="PHOSPHATIDYLINOSITOL N-ACETYLGLUCOSAMINYLTRANSFERASE SUBUNIT C"/>
    <property type="match status" value="1"/>
</dbReference>
<feature type="transmembrane region" description="Helical" evidence="8">
    <location>
        <begin position="72"/>
        <end position="92"/>
    </location>
</feature>
<proteinExistence type="inferred from homology"/>
<dbReference type="STRING" id="318479.A0A0N4UJ89"/>
<keyword evidence="11" id="KW-1185">Reference proteome</keyword>
<sequence length="158" mass="18082">MAAILFSLSFIFHDYAMNAPVVSMAVSMNLCLAASVCLISRIKSNQTAFSLLVISIAFFFYWPILRNEIYLLCPNAAILLLILLSPLTLYLLCEFSTVLAIGYLFFHFSILIICPWILIKMQPLKRLFLLLLFIKIFISKEIQKILSLYCSSTTNFIY</sequence>
<comment type="pathway">
    <text evidence="2">Glycolipid biosynthesis; glycosylphosphatidylinositol-anchor biosynthesis.</text>
</comment>
<name>A0A0N4UJ89_DRAME</name>
<keyword evidence="7 8" id="KW-0472">Membrane</keyword>
<gene>
    <name evidence="9" type="ORF">DME_LOCUS1928</name>
</gene>
<dbReference type="GO" id="GO:0000506">
    <property type="term" value="C:glycosylphosphatidylinositol-N-acetylglucosaminyltransferase (GPI-GnT) complex"/>
    <property type="evidence" value="ECO:0007669"/>
    <property type="project" value="TreeGrafter"/>
</dbReference>
<dbReference type="WBParaSite" id="DME_0000771001-mRNA-1">
    <property type="protein sequence ID" value="DME_0000771001-mRNA-1"/>
    <property type="gene ID" value="DME_0000771001"/>
</dbReference>
<dbReference type="OrthoDB" id="196709at2759"/>
<dbReference type="Pfam" id="PF06432">
    <property type="entry name" value="GPI2"/>
    <property type="match status" value="1"/>
</dbReference>
<feature type="transmembrane region" description="Helical" evidence="8">
    <location>
        <begin position="98"/>
        <end position="119"/>
    </location>
</feature>
<dbReference type="Proteomes" id="UP000038040">
    <property type="component" value="Unplaced"/>
</dbReference>
<evidence type="ECO:0000256" key="6">
    <source>
        <dbReference type="ARBA" id="ARBA00022989"/>
    </source>
</evidence>
<evidence type="ECO:0000313" key="10">
    <source>
        <dbReference type="Proteomes" id="UP000038040"/>
    </source>
</evidence>
<dbReference type="InterPro" id="IPR009450">
    <property type="entry name" value="Plno_GlcNAc_GPI2"/>
</dbReference>
<dbReference type="PANTHER" id="PTHR12982">
    <property type="entry name" value="PHOSPHATIDYLINOSITOL GLYCAN, CLASS C"/>
    <property type="match status" value="1"/>
</dbReference>
<evidence type="ECO:0000256" key="5">
    <source>
        <dbReference type="ARBA" id="ARBA00022692"/>
    </source>
</evidence>
<evidence type="ECO:0000256" key="7">
    <source>
        <dbReference type="ARBA" id="ARBA00023136"/>
    </source>
</evidence>
<evidence type="ECO:0000256" key="1">
    <source>
        <dbReference type="ARBA" id="ARBA00004141"/>
    </source>
</evidence>
<evidence type="ECO:0000313" key="9">
    <source>
        <dbReference type="EMBL" id="VDN51955.1"/>
    </source>
</evidence>
<evidence type="ECO:0000256" key="2">
    <source>
        <dbReference type="ARBA" id="ARBA00004687"/>
    </source>
</evidence>
<dbReference type="AlphaFoldDB" id="A0A0N4UJ89"/>
<dbReference type="UniPathway" id="UPA00196"/>
<feature type="transmembrane region" description="Helical" evidence="8">
    <location>
        <begin position="48"/>
        <end position="65"/>
    </location>
</feature>
<evidence type="ECO:0000256" key="8">
    <source>
        <dbReference type="SAM" id="Phobius"/>
    </source>
</evidence>
<organism evidence="10 12">
    <name type="scientific">Dracunculus medinensis</name>
    <name type="common">Guinea worm</name>
    <dbReference type="NCBI Taxonomy" id="318479"/>
    <lineage>
        <taxon>Eukaryota</taxon>
        <taxon>Metazoa</taxon>
        <taxon>Ecdysozoa</taxon>
        <taxon>Nematoda</taxon>
        <taxon>Chromadorea</taxon>
        <taxon>Rhabditida</taxon>
        <taxon>Spirurina</taxon>
        <taxon>Dracunculoidea</taxon>
        <taxon>Dracunculidae</taxon>
        <taxon>Dracunculus</taxon>
    </lineage>
</organism>
<keyword evidence="5 8" id="KW-0812">Transmembrane</keyword>
<evidence type="ECO:0000313" key="12">
    <source>
        <dbReference type="WBParaSite" id="DME_0000771001-mRNA-1"/>
    </source>
</evidence>
<dbReference type="GO" id="GO:0006506">
    <property type="term" value="P:GPI anchor biosynthetic process"/>
    <property type="evidence" value="ECO:0007669"/>
    <property type="project" value="UniProtKB-UniPathway"/>
</dbReference>
<comment type="subcellular location">
    <subcellularLocation>
        <location evidence="1">Membrane</location>
        <topology evidence="1">Multi-pass membrane protein</topology>
    </subcellularLocation>
</comment>
<reference evidence="12" key="1">
    <citation type="submission" date="2017-02" db="UniProtKB">
        <authorList>
            <consortium name="WormBaseParasite"/>
        </authorList>
    </citation>
    <scope>IDENTIFICATION</scope>
</reference>
<evidence type="ECO:0000313" key="11">
    <source>
        <dbReference type="Proteomes" id="UP000274756"/>
    </source>
</evidence>
<keyword evidence="4" id="KW-0337">GPI-anchor biosynthesis</keyword>
<accession>A0A0N4UJ89</accession>
<evidence type="ECO:0000256" key="4">
    <source>
        <dbReference type="ARBA" id="ARBA00022502"/>
    </source>
</evidence>